<keyword evidence="2 6" id="KW-0812">Transmembrane</keyword>
<protein>
    <submittedName>
        <fullName evidence="7">Zinc/iron permease</fullName>
    </submittedName>
</protein>
<feature type="transmembrane region" description="Helical" evidence="6">
    <location>
        <begin position="89"/>
        <end position="107"/>
    </location>
</feature>
<dbReference type="PANTHER" id="PTHR11040">
    <property type="entry name" value="ZINC/IRON TRANSPORTER"/>
    <property type="match status" value="1"/>
</dbReference>
<feature type="compositionally biased region" description="Polar residues" evidence="5">
    <location>
        <begin position="148"/>
        <end position="160"/>
    </location>
</feature>
<feature type="transmembrane region" description="Helical" evidence="6">
    <location>
        <begin position="350"/>
        <end position="369"/>
    </location>
</feature>
<keyword evidence="3 6" id="KW-1133">Transmembrane helix</keyword>
<dbReference type="EMBL" id="JAEVFJ010000004">
    <property type="protein sequence ID" value="KAH8105241.1"/>
    <property type="molecule type" value="Genomic_DNA"/>
</dbReference>
<feature type="region of interest" description="Disordered" evidence="5">
    <location>
        <begin position="117"/>
        <end position="198"/>
    </location>
</feature>
<dbReference type="GO" id="GO:0005886">
    <property type="term" value="C:plasma membrane"/>
    <property type="evidence" value="ECO:0007669"/>
    <property type="project" value="TreeGrafter"/>
</dbReference>
<comment type="caution">
    <text evidence="7">The sequence shown here is derived from an EMBL/GenBank/DDBJ whole genome shotgun (WGS) entry which is preliminary data.</text>
</comment>
<dbReference type="Pfam" id="PF02535">
    <property type="entry name" value="Zip"/>
    <property type="match status" value="1"/>
</dbReference>
<evidence type="ECO:0000256" key="2">
    <source>
        <dbReference type="ARBA" id="ARBA00022692"/>
    </source>
</evidence>
<comment type="subcellular location">
    <subcellularLocation>
        <location evidence="1">Membrane</location>
        <topology evidence="1">Multi-pass membrane protein</topology>
    </subcellularLocation>
</comment>
<accession>A0A8K0UWI6</accession>
<keyword evidence="4 6" id="KW-0472">Membrane</keyword>
<dbReference type="Proteomes" id="UP000813824">
    <property type="component" value="Unassembled WGS sequence"/>
</dbReference>
<dbReference type="PANTHER" id="PTHR11040:SF44">
    <property type="entry name" value="PROTEIN ZNTC-RELATED"/>
    <property type="match status" value="1"/>
</dbReference>
<feature type="transmembrane region" description="Helical" evidence="6">
    <location>
        <begin position="46"/>
        <end position="69"/>
    </location>
</feature>
<feature type="transmembrane region" description="Helical" evidence="6">
    <location>
        <begin position="15"/>
        <end position="34"/>
    </location>
</feature>
<dbReference type="InterPro" id="IPR003689">
    <property type="entry name" value="ZIP"/>
</dbReference>
<evidence type="ECO:0000313" key="7">
    <source>
        <dbReference type="EMBL" id="KAH8105241.1"/>
    </source>
</evidence>
<evidence type="ECO:0000256" key="3">
    <source>
        <dbReference type="ARBA" id="ARBA00022989"/>
    </source>
</evidence>
<feature type="transmembrane region" description="Helical" evidence="6">
    <location>
        <begin position="389"/>
        <end position="409"/>
    </location>
</feature>
<name>A0A8K0UWI6_9AGAR</name>
<feature type="transmembrane region" description="Helical" evidence="6">
    <location>
        <begin position="278"/>
        <end position="301"/>
    </location>
</feature>
<evidence type="ECO:0000256" key="6">
    <source>
        <dbReference type="SAM" id="Phobius"/>
    </source>
</evidence>
<keyword evidence="8" id="KW-1185">Reference proteome</keyword>
<feature type="compositionally biased region" description="Pro residues" evidence="5">
    <location>
        <begin position="122"/>
        <end position="133"/>
    </location>
</feature>
<proteinExistence type="predicted"/>
<feature type="transmembrane region" description="Helical" evidence="6">
    <location>
        <begin position="421"/>
        <end position="441"/>
    </location>
</feature>
<feature type="compositionally biased region" description="Polar residues" evidence="5">
    <location>
        <begin position="185"/>
        <end position="197"/>
    </location>
</feature>
<evidence type="ECO:0000256" key="4">
    <source>
        <dbReference type="ARBA" id="ARBA00023136"/>
    </source>
</evidence>
<sequence length="442" mass="48238">MLDDLPPYETFQSRLWAMSVLFTVSLFASSFPALSKRIRYLRIPRIVFFLGRHFGTGVILATAFVHLLQDAFDNLSHPEVKQRWKIGKWTGFIVFGSLLSIFLIEYISTSYVDRLQSYSSPSPSPPPSRPISRPPGASQTIPPPPQSTLPLETEQTPLIASQSHSHSHSRQHSTATVIGDPPTNGEHNITRYESQTSHPRRSFIRYSNVIEDDDLPKYGSVRRHSILSSANGHSRLTSTHSGHGHVHLGMEDWDPDADETSSMDDELGKVKVGRKRQVVGILMLQMGIMIHSLVIGLTLSITSGAEFTSLITAIIFHQLFEGFSLGIRIAGLPASGPSDGKGMSVLKPTLMFSFAVTPPVGIALGLFLFGNGRSAGAQLKLTEGVLSAVSSGMLIYAACVEMLAGDFIMDPSLWKRSIRDQVLALFSLLAGAAAMSAIGLWD</sequence>
<organism evidence="7 8">
    <name type="scientific">Cristinia sonorae</name>
    <dbReference type="NCBI Taxonomy" id="1940300"/>
    <lineage>
        <taxon>Eukaryota</taxon>
        <taxon>Fungi</taxon>
        <taxon>Dikarya</taxon>
        <taxon>Basidiomycota</taxon>
        <taxon>Agaricomycotina</taxon>
        <taxon>Agaricomycetes</taxon>
        <taxon>Agaricomycetidae</taxon>
        <taxon>Agaricales</taxon>
        <taxon>Pleurotineae</taxon>
        <taxon>Stephanosporaceae</taxon>
        <taxon>Cristinia</taxon>
    </lineage>
</organism>
<dbReference type="OrthoDB" id="448280at2759"/>
<dbReference type="GO" id="GO:0005385">
    <property type="term" value="F:zinc ion transmembrane transporter activity"/>
    <property type="evidence" value="ECO:0007669"/>
    <property type="project" value="TreeGrafter"/>
</dbReference>
<evidence type="ECO:0000313" key="8">
    <source>
        <dbReference type="Proteomes" id="UP000813824"/>
    </source>
</evidence>
<evidence type="ECO:0000256" key="5">
    <source>
        <dbReference type="SAM" id="MobiDB-lite"/>
    </source>
</evidence>
<dbReference type="AlphaFoldDB" id="A0A8K0UWI6"/>
<gene>
    <name evidence="7" type="ORF">BXZ70DRAFT_513156</name>
</gene>
<evidence type="ECO:0000256" key="1">
    <source>
        <dbReference type="ARBA" id="ARBA00004141"/>
    </source>
</evidence>
<reference evidence="7" key="1">
    <citation type="journal article" date="2021" name="New Phytol.">
        <title>Evolutionary innovations through gain and loss of genes in the ectomycorrhizal Boletales.</title>
        <authorList>
            <person name="Wu G."/>
            <person name="Miyauchi S."/>
            <person name="Morin E."/>
            <person name="Kuo A."/>
            <person name="Drula E."/>
            <person name="Varga T."/>
            <person name="Kohler A."/>
            <person name="Feng B."/>
            <person name="Cao Y."/>
            <person name="Lipzen A."/>
            <person name="Daum C."/>
            <person name="Hundley H."/>
            <person name="Pangilinan J."/>
            <person name="Johnson J."/>
            <person name="Barry K."/>
            <person name="LaButti K."/>
            <person name="Ng V."/>
            <person name="Ahrendt S."/>
            <person name="Min B."/>
            <person name="Choi I.G."/>
            <person name="Park H."/>
            <person name="Plett J.M."/>
            <person name="Magnuson J."/>
            <person name="Spatafora J.W."/>
            <person name="Nagy L.G."/>
            <person name="Henrissat B."/>
            <person name="Grigoriev I.V."/>
            <person name="Yang Z.L."/>
            <person name="Xu J."/>
            <person name="Martin F.M."/>
        </authorList>
    </citation>
    <scope>NUCLEOTIDE SEQUENCE</scope>
    <source>
        <strain evidence="7">KKN 215</strain>
    </source>
</reference>